<feature type="compositionally biased region" description="Gly residues" evidence="2">
    <location>
        <begin position="326"/>
        <end position="339"/>
    </location>
</feature>
<feature type="compositionally biased region" description="Low complexity" evidence="2">
    <location>
        <begin position="609"/>
        <end position="626"/>
    </location>
</feature>
<feature type="compositionally biased region" description="Pro residues" evidence="2">
    <location>
        <begin position="386"/>
        <end position="402"/>
    </location>
</feature>
<dbReference type="AlphaFoldDB" id="A0A9Q1EQ87"/>
<dbReference type="Proteomes" id="UP001152622">
    <property type="component" value="Chromosome 14"/>
</dbReference>
<feature type="compositionally biased region" description="Basic and acidic residues" evidence="2">
    <location>
        <begin position="209"/>
        <end position="222"/>
    </location>
</feature>
<feature type="region of interest" description="Disordered" evidence="2">
    <location>
        <begin position="505"/>
        <end position="524"/>
    </location>
</feature>
<comment type="caution">
    <text evidence="3">The sequence shown here is derived from an EMBL/GenBank/DDBJ whole genome shotgun (WGS) entry which is preliminary data.</text>
</comment>
<protein>
    <recommendedName>
        <fullName evidence="5">Autism susceptibility candidate 2</fullName>
    </recommendedName>
</protein>
<evidence type="ECO:0000256" key="1">
    <source>
        <dbReference type="ARBA" id="ARBA00022553"/>
    </source>
</evidence>
<proteinExistence type="predicted"/>
<feature type="region of interest" description="Disordered" evidence="2">
    <location>
        <begin position="585"/>
        <end position="643"/>
    </location>
</feature>
<feature type="compositionally biased region" description="Polar residues" evidence="2">
    <location>
        <begin position="170"/>
        <end position="179"/>
    </location>
</feature>
<dbReference type="InterPro" id="IPR023246">
    <property type="entry name" value="AUTS2"/>
</dbReference>
<reference evidence="3" key="1">
    <citation type="journal article" date="2023" name="Science">
        <title>Genome structures resolve the early diversification of teleost fishes.</title>
        <authorList>
            <person name="Parey E."/>
            <person name="Louis A."/>
            <person name="Montfort J."/>
            <person name="Bouchez O."/>
            <person name="Roques C."/>
            <person name="Iampietro C."/>
            <person name="Lluch J."/>
            <person name="Castinel A."/>
            <person name="Donnadieu C."/>
            <person name="Desvignes T."/>
            <person name="Floi Bucao C."/>
            <person name="Jouanno E."/>
            <person name="Wen M."/>
            <person name="Mejri S."/>
            <person name="Dirks R."/>
            <person name="Jansen H."/>
            <person name="Henkel C."/>
            <person name="Chen W.J."/>
            <person name="Zahm M."/>
            <person name="Cabau C."/>
            <person name="Klopp C."/>
            <person name="Thompson A.W."/>
            <person name="Robinson-Rechavi M."/>
            <person name="Braasch I."/>
            <person name="Lecointre G."/>
            <person name="Bobe J."/>
            <person name="Postlethwait J.H."/>
            <person name="Berthelot C."/>
            <person name="Roest Crollius H."/>
            <person name="Guiguen Y."/>
        </authorList>
    </citation>
    <scope>NUCLEOTIDE SEQUENCE</scope>
    <source>
        <strain evidence="3">WJC10195</strain>
    </source>
</reference>
<feature type="compositionally biased region" description="Basic and acidic residues" evidence="2">
    <location>
        <begin position="627"/>
        <end position="643"/>
    </location>
</feature>
<evidence type="ECO:0000313" key="4">
    <source>
        <dbReference type="Proteomes" id="UP001152622"/>
    </source>
</evidence>
<organism evidence="3 4">
    <name type="scientific">Synaphobranchus kaupii</name>
    <name type="common">Kaup's arrowtooth eel</name>
    <dbReference type="NCBI Taxonomy" id="118154"/>
    <lineage>
        <taxon>Eukaryota</taxon>
        <taxon>Metazoa</taxon>
        <taxon>Chordata</taxon>
        <taxon>Craniata</taxon>
        <taxon>Vertebrata</taxon>
        <taxon>Euteleostomi</taxon>
        <taxon>Actinopterygii</taxon>
        <taxon>Neopterygii</taxon>
        <taxon>Teleostei</taxon>
        <taxon>Anguilliformes</taxon>
        <taxon>Synaphobranchidae</taxon>
        <taxon>Synaphobranchus</taxon>
    </lineage>
</organism>
<evidence type="ECO:0008006" key="5">
    <source>
        <dbReference type="Google" id="ProtNLM"/>
    </source>
</evidence>
<feature type="compositionally biased region" description="Basic and acidic residues" evidence="2">
    <location>
        <begin position="340"/>
        <end position="367"/>
    </location>
</feature>
<sequence length="643" mass="72610">MIPPTGPFGSLQGAFQPKTSNPLDVASRPGAVPHTLLQKDPRLTDPFRPILRKPGKWVRDACPHRLADLPPSAESKAADAAFLVRSITPMTWHVPQPSSLLQVPRTPRPAPFGHPPPPPSNFPHPCASFRTIQQTALIWRSGYSEYSCVWRIGKPSTDAQFCIWPQRQPQRTAALQQPPRTLEQAPPHPAFIPHTPALAEARRKPNGAPRKEDKEREAMEKRHQSHPSPAPINSISLLGHNRSSEPPARGHLPSEPRDKDKPKERERERERDHSDNWKESNTEEHKLKENQHNEKDTPIIHDSRTPEDKPASRVTPPYMRPPGLDRPGGGLGRDSGGGGGEKKSEMQYEHQKKGGEVKVKEERKEEQEAQSDGPPPHRAPEHPPHVAAPPPAPHPHPHPPPTSVASMPMPLGMAGVHTMNSISGLERTRMVAPFMGISPIPGTERFPYPAFHWDPMRDALRDPYRGLDIHRRDPLARDLLLRNDPLHRLAGPRLYEVERSYRDREPHDYNRDHHHHHHSLALEQRREQERAHLEERERLHMLREDYEHSRLHPMHHHALDAHLPHPALMTPGLPSMHYPRVSPSQAHHNGILNKTPPTASLSAPPPLIPTLGARPSSPRRTTPLTTDIRDRPPSHTHKDIEAR</sequence>
<evidence type="ECO:0000313" key="3">
    <source>
        <dbReference type="EMBL" id="KAJ8342937.1"/>
    </source>
</evidence>
<name>A0A9Q1EQ87_SYNKA</name>
<keyword evidence="4" id="KW-1185">Reference proteome</keyword>
<evidence type="ECO:0000256" key="2">
    <source>
        <dbReference type="SAM" id="MobiDB-lite"/>
    </source>
</evidence>
<dbReference type="EMBL" id="JAINUF010000014">
    <property type="protein sequence ID" value="KAJ8342937.1"/>
    <property type="molecule type" value="Genomic_DNA"/>
</dbReference>
<gene>
    <name evidence="3" type="ORF">SKAU_G00328650</name>
</gene>
<dbReference type="PANTHER" id="PTHR14429:SF5">
    <property type="entry name" value="AUTISM SUSCEPTIBILITY GENE 2 PROTEIN"/>
    <property type="match status" value="1"/>
</dbReference>
<dbReference type="PANTHER" id="PTHR14429">
    <property type="entry name" value="FIBROSIN FAMILY MEMBER"/>
    <property type="match status" value="1"/>
</dbReference>
<accession>A0A9Q1EQ87</accession>
<keyword evidence="1" id="KW-0597">Phosphoprotein</keyword>
<feature type="region of interest" description="Disordered" evidence="2">
    <location>
        <begin position="1"/>
        <end position="41"/>
    </location>
</feature>
<feature type="compositionally biased region" description="Basic and acidic residues" evidence="2">
    <location>
        <begin position="252"/>
        <end position="311"/>
    </location>
</feature>
<feature type="region of interest" description="Disordered" evidence="2">
    <location>
        <begin position="170"/>
        <end position="410"/>
    </location>
</feature>
<dbReference type="OrthoDB" id="10060000at2759"/>